<keyword evidence="4" id="KW-1185">Reference proteome</keyword>
<dbReference type="Gene3D" id="3.30.30.10">
    <property type="entry name" value="Knottin, scorpion toxin-like"/>
    <property type="match status" value="1"/>
</dbReference>
<evidence type="ECO:0000313" key="5">
    <source>
        <dbReference type="RefSeq" id="XP_015171433.1"/>
    </source>
</evidence>
<name>A0ABM1HTZ6_POLDO</name>
<dbReference type="SUPFAM" id="SSF57095">
    <property type="entry name" value="Scorpion toxin-like"/>
    <property type="match status" value="1"/>
</dbReference>
<dbReference type="Pfam" id="PF01097">
    <property type="entry name" value="Defensin_2"/>
    <property type="match status" value="1"/>
</dbReference>
<reference evidence="5" key="1">
    <citation type="submission" date="2025-08" db="UniProtKB">
        <authorList>
            <consortium name="RefSeq"/>
        </authorList>
    </citation>
    <scope>IDENTIFICATION</scope>
    <source>
        <tissue evidence="5">Whole body</tissue>
    </source>
</reference>
<organism evidence="4 5">
    <name type="scientific">Polistes dominula</name>
    <name type="common">European paper wasp</name>
    <name type="synonym">Vespa dominula</name>
    <dbReference type="NCBI Taxonomy" id="743375"/>
    <lineage>
        <taxon>Eukaryota</taxon>
        <taxon>Metazoa</taxon>
        <taxon>Ecdysozoa</taxon>
        <taxon>Arthropoda</taxon>
        <taxon>Hexapoda</taxon>
        <taxon>Insecta</taxon>
        <taxon>Pterygota</taxon>
        <taxon>Neoptera</taxon>
        <taxon>Endopterygota</taxon>
        <taxon>Hymenoptera</taxon>
        <taxon>Apocrita</taxon>
        <taxon>Aculeata</taxon>
        <taxon>Vespoidea</taxon>
        <taxon>Vespidae</taxon>
        <taxon>Polistinae</taxon>
        <taxon>Polistini</taxon>
        <taxon>Polistes</taxon>
    </lineage>
</organism>
<dbReference type="PROSITE" id="PS51378">
    <property type="entry name" value="INVERT_DEFENSINS"/>
    <property type="match status" value="1"/>
</dbReference>
<dbReference type="InterPro" id="IPR036574">
    <property type="entry name" value="Scorpion_toxin-like_sf"/>
</dbReference>
<evidence type="ECO:0000256" key="2">
    <source>
        <dbReference type="SAM" id="SignalP"/>
    </source>
</evidence>
<keyword evidence="2" id="KW-0732">Signal</keyword>
<evidence type="ECO:0000259" key="3">
    <source>
        <dbReference type="PROSITE" id="PS51378"/>
    </source>
</evidence>
<evidence type="ECO:0000256" key="1">
    <source>
        <dbReference type="ARBA" id="ARBA00023157"/>
    </source>
</evidence>
<dbReference type="RefSeq" id="XP_015171433.1">
    <property type="nucleotide sequence ID" value="XM_015315947.1"/>
</dbReference>
<evidence type="ECO:0000313" key="4">
    <source>
        <dbReference type="Proteomes" id="UP000694924"/>
    </source>
</evidence>
<feature type="chain" id="PRO_5045982773" evidence="2">
    <location>
        <begin position="26"/>
        <end position="111"/>
    </location>
</feature>
<sequence length="111" mass="12609">MIKMIQINTLLFALLVVLFGCSIMAAPLEEKKGSSYSFIMNEKLPEELETIEHTRYRRATCRIPIIGDWVSDSACAAGCIARGRAGGHCINEICHCREEQMLDLLRKRFNF</sequence>
<proteinExistence type="predicted"/>
<protein>
    <submittedName>
        <fullName evidence="5">Defensin-1-like</fullName>
    </submittedName>
</protein>
<feature type="domain" description="Invertebrate defensins family profile" evidence="3">
    <location>
        <begin position="58"/>
        <end position="98"/>
    </location>
</feature>
<dbReference type="PROSITE" id="PS51257">
    <property type="entry name" value="PROKAR_LIPOPROTEIN"/>
    <property type="match status" value="1"/>
</dbReference>
<feature type="signal peptide" evidence="2">
    <location>
        <begin position="1"/>
        <end position="25"/>
    </location>
</feature>
<dbReference type="InterPro" id="IPR001542">
    <property type="entry name" value="Defensin_invertebrate/fungal"/>
</dbReference>
<dbReference type="CDD" id="cd21806">
    <property type="entry name" value="DEFL_defensin-like"/>
    <property type="match status" value="1"/>
</dbReference>
<gene>
    <name evidence="5" type="primary">LOC107063828</name>
</gene>
<accession>A0ABM1HTZ6</accession>
<keyword evidence="1" id="KW-1015">Disulfide bond</keyword>
<dbReference type="GeneID" id="107063828"/>
<dbReference type="Proteomes" id="UP000694924">
    <property type="component" value="Unplaced"/>
</dbReference>